<comment type="similarity">
    <text evidence="1 4">Belongs to the short-chain dehydrogenases/reductases (SDR) family.</text>
</comment>
<dbReference type="PROSITE" id="PS00061">
    <property type="entry name" value="ADH_SHORT"/>
    <property type="match status" value="1"/>
</dbReference>
<dbReference type="EMBL" id="KV428085">
    <property type="protein sequence ID" value="KZT37351.1"/>
    <property type="molecule type" value="Genomic_DNA"/>
</dbReference>
<dbReference type="InterPro" id="IPR020904">
    <property type="entry name" value="Sc_DH/Rdtase_CS"/>
</dbReference>
<evidence type="ECO:0000313" key="6">
    <source>
        <dbReference type="Proteomes" id="UP000076798"/>
    </source>
</evidence>
<keyword evidence="2" id="KW-0521">NADP</keyword>
<evidence type="ECO:0000256" key="3">
    <source>
        <dbReference type="ARBA" id="ARBA00023002"/>
    </source>
</evidence>
<dbReference type="InterPro" id="IPR036291">
    <property type="entry name" value="NAD(P)-bd_dom_sf"/>
</dbReference>
<dbReference type="PANTHER" id="PTHR43618">
    <property type="entry name" value="7-ALPHA-HYDROXYSTEROID DEHYDROGENASE"/>
    <property type="match status" value="1"/>
</dbReference>
<dbReference type="STRING" id="1314776.A0A166CE28"/>
<evidence type="ECO:0000313" key="5">
    <source>
        <dbReference type="EMBL" id="KZT37351.1"/>
    </source>
</evidence>
<dbReference type="Proteomes" id="UP000076798">
    <property type="component" value="Unassembled WGS sequence"/>
</dbReference>
<dbReference type="OrthoDB" id="2962696at2759"/>
<proteinExistence type="inferred from homology"/>
<dbReference type="InterPro" id="IPR052178">
    <property type="entry name" value="Sec_Metab_Biosynth_SDR"/>
</dbReference>
<dbReference type="GO" id="GO:0016491">
    <property type="term" value="F:oxidoreductase activity"/>
    <property type="evidence" value="ECO:0007669"/>
    <property type="project" value="UniProtKB-KW"/>
</dbReference>
<dbReference type="AlphaFoldDB" id="A0A166CE28"/>
<name>A0A166CE28_9AGAM</name>
<organism evidence="5 6">
    <name type="scientific">Sistotremastrum suecicum HHB10207 ss-3</name>
    <dbReference type="NCBI Taxonomy" id="1314776"/>
    <lineage>
        <taxon>Eukaryota</taxon>
        <taxon>Fungi</taxon>
        <taxon>Dikarya</taxon>
        <taxon>Basidiomycota</taxon>
        <taxon>Agaricomycotina</taxon>
        <taxon>Agaricomycetes</taxon>
        <taxon>Sistotremastrales</taxon>
        <taxon>Sistotremastraceae</taxon>
        <taxon>Sistotremastrum</taxon>
    </lineage>
</organism>
<accession>A0A166CE28</accession>
<evidence type="ECO:0000256" key="1">
    <source>
        <dbReference type="ARBA" id="ARBA00006484"/>
    </source>
</evidence>
<dbReference type="InterPro" id="IPR002347">
    <property type="entry name" value="SDR_fam"/>
</dbReference>
<keyword evidence="6" id="KW-1185">Reference proteome</keyword>
<keyword evidence="3" id="KW-0560">Oxidoreductase</keyword>
<dbReference type="Gene3D" id="3.40.50.720">
    <property type="entry name" value="NAD(P)-binding Rossmann-like Domain"/>
    <property type="match status" value="1"/>
</dbReference>
<dbReference type="Pfam" id="PF00106">
    <property type="entry name" value="adh_short"/>
    <property type="match status" value="1"/>
</dbReference>
<dbReference type="PRINTS" id="PR00081">
    <property type="entry name" value="GDHRDH"/>
</dbReference>
<dbReference type="SUPFAM" id="SSF51735">
    <property type="entry name" value="NAD(P)-binding Rossmann-fold domains"/>
    <property type="match status" value="1"/>
</dbReference>
<dbReference type="PANTHER" id="PTHR43618:SF18">
    <property type="entry name" value="SHORT CHAIN DEHYDROGENASE_REDUCTASE FAMILY (AFU_ORTHOLOGUE AFUA_5G12480)"/>
    <property type="match status" value="1"/>
</dbReference>
<gene>
    <name evidence="5" type="ORF">SISSUDRAFT_1062902</name>
</gene>
<sequence>MSATLDPANVFNVKGLVAVVSGGGTGIGLMITKALESNGATVFIIGRRLEVLEKAAKEHAVHGKIIPIQGDVSSKSDLLVIAEKIKAQTGYINLLVNNSGVLGPEINPQSWPAFTPDSGHSIKETQEFLWNNSTEEQFNQVFNVNVTAVWFATIAFLELLEAGNKPGNALLGITSQVVTVSSVVGYFRSKQPYAMAYNISKAGATFLGKQLATMLADFDIRSNVIAPGPYPSEMTVKFSGMVDDTPRAFVPLRRFGNTEDMAGLILYLASRAGAFASGGVFLTDGGALGQAPSSY</sequence>
<evidence type="ECO:0000256" key="4">
    <source>
        <dbReference type="RuleBase" id="RU000363"/>
    </source>
</evidence>
<dbReference type="PRINTS" id="PR00080">
    <property type="entry name" value="SDRFAMILY"/>
</dbReference>
<reference evidence="5 6" key="1">
    <citation type="journal article" date="2016" name="Mol. Biol. Evol.">
        <title>Comparative Genomics of Early-Diverging Mushroom-Forming Fungi Provides Insights into the Origins of Lignocellulose Decay Capabilities.</title>
        <authorList>
            <person name="Nagy L.G."/>
            <person name="Riley R."/>
            <person name="Tritt A."/>
            <person name="Adam C."/>
            <person name="Daum C."/>
            <person name="Floudas D."/>
            <person name="Sun H."/>
            <person name="Yadav J.S."/>
            <person name="Pangilinan J."/>
            <person name="Larsson K.H."/>
            <person name="Matsuura K."/>
            <person name="Barry K."/>
            <person name="Labutti K."/>
            <person name="Kuo R."/>
            <person name="Ohm R.A."/>
            <person name="Bhattacharya S.S."/>
            <person name="Shirouzu T."/>
            <person name="Yoshinaga Y."/>
            <person name="Martin F.M."/>
            <person name="Grigoriev I.V."/>
            <person name="Hibbett D.S."/>
        </authorList>
    </citation>
    <scope>NUCLEOTIDE SEQUENCE [LARGE SCALE GENOMIC DNA]</scope>
    <source>
        <strain evidence="5 6">HHB10207 ss-3</strain>
    </source>
</reference>
<protein>
    <submittedName>
        <fullName evidence="5">NAD(P)-binding protein</fullName>
    </submittedName>
</protein>
<evidence type="ECO:0000256" key="2">
    <source>
        <dbReference type="ARBA" id="ARBA00022857"/>
    </source>
</evidence>